<accession>A0A6U3TQY6</accession>
<name>A0A6U3TQY6_9STRA</name>
<proteinExistence type="inferred from homology"/>
<dbReference type="InterPro" id="IPR002569">
    <property type="entry name" value="Met_Sox_Rdtase_MsrA_dom"/>
</dbReference>
<evidence type="ECO:0000259" key="5">
    <source>
        <dbReference type="Pfam" id="PF01625"/>
    </source>
</evidence>
<reference evidence="7" key="1">
    <citation type="submission" date="2021-01" db="EMBL/GenBank/DDBJ databases">
        <authorList>
            <person name="Corre E."/>
            <person name="Pelletier E."/>
            <person name="Niang G."/>
            <person name="Scheremetjew M."/>
            <person name="Finn R."/>
            <person name="Kale V."/>
            <person name="Holt S."/>
            <person name="Cochrane G."/>
            <person name="Meng A."/>
            <person name="Brown T."/>
            <person name="Cohen L."/>
        </authorList>
    </citation>
    <scope>NUCLEOTIDE SEQUENCE</scope>
    <source>
        <strain evidence="7">SM1012Den-03</strain>
    </source>
</reference>
<gene>
    <name evidence="6" type="ORF">SMAR0320_LOCUS4452</name>
    <name evidence="7" type="ORF">SMAR0320_LOCUS4453</name>
</gene>
<evidence type="ECO:0000256" key="2">
    <source>
        <dbReference type="ARBA" id="ARBA00012502"/>
    </source>
</evidence>
<dbReference type="EC" id="1.8.4.11" evidence="2"/>
<dbReference type="GO" id="GO:0008113">
    <property type="term" value="F:peptide-methionine (S)-S-oxide reductase activity"/>
    <property type="evidence" value="ECO:0007669"/>
    <property type="project" value="UniProtKB-EC"/>
</dbReference>
<comment type="similarity">
    <text evidence="1">Belongs to the MsrA Met sulfoxide reductase family.</text>
</comment>
<dbReference type="InterPro" id="IPR036509">
    <property type="entry name" value="Met_Sox_Rdtase_MsrA_sf"/>
</dbReference>
<dbReference type="PANTHER" id="PTHR43774">
    <property type="entry name" value="PEPTIDE METHIONINE SULFOXIDE REDUCTASE"/>
    <property type="match status" value="1"/>
</dbReference>
<dbReference type="EMBL" id="HBGZ01006344">
    <property type="protein sequence ID" value="CAD9584019.1"/>
    <property type="molecule type" value="Transcribed_RNA"/>
</dbReference>
<evidence type="ECO:0000256" key="4">
    <source>
        <dbReference type="ARBA" id="ARBA00030643"/>
    </source>
</evidence>
<sequence>MDATEAFLIEFDPSVITYEEILDQWADMHAPFYPSSCQYRSAIFYSNEKQCNTAKSKIEELGKGGQRKVYVDIEPVSAFYRAEEYHQDFLDKQMSSSAI</sequence>
<evidence type="ECO:0000313" key="6">
    <source>
        <dbReference type="EMBL" id="CAD9584016.1"/>
    </source>
</evidence>
<dbReference type="AlphaFoldDB" id="A0A6U3TQY6"/>
<dbReference type="PANTHER" id="PTHR43774:SF1">
    <property type="entry name" value="PEPTIDE METHIONINE SULFOXIDE REDUCTASE MSRA 2"/>
    <property type="match status" value="1"/>
</dbReference>
<organism evidence="7">
    <name type="scientific">Skeletonema marinoi</name>
    <dbReference type="NCBI Taxonomy" id="267567"/>
    <lineage>
        <taxon>Eukaryota</taxon>
        <taxon>Sar</taxon>
        <taxon>Stramenopiles</taxon>
        <taxon>Ochrophyta</taxon>
        <taxon>Bacillariophyta</taxon>
        <taxon>Coscinodiscophyceae</taxon>
        <taxon>Thalassiosirophycidae</taxon>
        <taxon>Thalassiosirales</taxon>
        <taxon>Skeletonemataceae</taxon>
        <taxon>Skeletonema</taxon>
        <taxon>Skeletonema marinoi-dohrnii complex</taxon>
    </lineage>
</organism>
<keyword evidence="3" id="KW-0560">Oxidoreductase</keyword>
<dbReference type="EMBL" id="HBGZ01006343">
    <property type="protein sequence ID" value="CAD9584016.1"/>
    <property type="molecule type" value="Transcribed_RNA"/>
</dbReference>
<evidence type="ECO:0000256" key="3">
    <source>
        <dbReference type="ARBA" id="ARBA00023002"/>
    </source>
</evidence>
<dbReference type="SUPFAM" id="SSF55068">
    <property type="entry name" value="Peptide methionine sulfoxide reductase"/>
    <property type="match status" value="1"/>
</dbReference>
<evidence type="ECO:0000256" key="1">
    <source>
        <dbReference type="ARBA" id="ARBA00005591"/>
    </source>
</evidence>
<dbReference type="Gene3D" id="3.30.1060.10">
    <property type="entry name" value="Peptide methionine sulphoxide reductase MsrA"/>
    <property type="match status" value="1"/>
</dbReference>
<feature type="domain" description="Peptide methionine sulphoxide reductase MsrA" evidence="5">
    <location>
        <begin position="3"/>
        <end position="95"/>
    </location>
</feature>
<evidence type="ECO:0000313" key="7">
    <source>
        <dbReference type="EMBL" id="CAD9584019.1"/>
    </source>
</evidence>
<protein>
    <recommendedName>
        <fullName evidence="2">peptide-methionine (S)-S-oxide reductase</fullName>
        <ecNumber evidence="2">1.8.4.11</ecNumber>
    </recommendedName>
    <alternativeName>
        <fullName evidence="4">Peptide-methionine (S)-S-oxide reductase</fullName>
    </alternativeName>
</protein>
<dbReference type="Pfam" id="PF01625">
    <property type="entry name" value="PMSR"/>
    <property type="match status" value="1"/>
</dbReference>